<dbReference type="AlphaFoldDB" id="A0A379SBD1"/>
<evidence type="ECO:0000256" key="1">
    <source>
        <dbReference type="ARBA" id="ARBA00004141"/>
    </source>
</evidence>
<evidence type="ECO:0000313" key="7">
    <source>
        <dbReference type="Proteomes" id="UP000254332"/>
    </source>
</evidence>
<comment type="subcellular location">
    <subcellularLocation>
        <location evidence="1">Membrane</location>
        <topology evidence="1">Multi-pass membrane protein</topology>
    </subcellularLocation>
</comment>
<feature type="transmembrane region" description="Helical" evidence="5">
    <location>
        <begin position="44"/>
        <end position="72"/>
    </location>
</feature>
<evidence type="ECO:0000256" key="5">
    <source>
        <dbReference type="SAM" id="Phobius"/>
    </source>
</evidence>
<feature type="transmembrane region" description="Helical" evidence="5">
    <location>
        <begin position="109"/>
        <end position="129"/>
    </location>
</feature>
<gene>
    <name evidence="6" type="primary">ybhL_1</name>
    <name evidence="6" type="ORF">NCTC10718_03981</name>
</gene>
<feature type="transmembrane region" description="Helical" evidence="5">
    <location>
        <begin position="136"/>
        <end position="155"/>
    </location>
</feature>
<protein>
    <submittedName>
        <fullName evidence="6">Membrane protein</fullName>
    </submittedName>
</protein>
<dbReference type="EMBL" id="UGWQ01000002">
    <property type="protein sequence ID" value="SUG26707.1"/>
    <property type="molecule type" value="Genomic_DNA"/>
</dbReference>
<accession>A0A379SBD1</accession>
<evidence type="ECO:0000256" key="3">
    <source>
        <dbReference type="ARBA" id="ARBA00022989"/>
    </source>
</evidence>
<keyword evidence="4 5" id="KW-0472">Membrane</keyword>
<feature type="transmembrane region" description="Helical" evidence="5">
    <location>
        <begin position="161"/>
        <end position="180"/>
    </location>
</feature>
<dbReference type="Proteomes" id="UP000254332">
    <property type="component" value="Unassembled WGS sequence"/>
</dbReference>
<organism evidence="6 7">
    <name type="scientific">Salmonella enterica</name>
    <name type="common">Salmonella choleraesuis</name>
    <dbReference type="NCBI Taxonomy" id="28901"/>
    <lineage>
        <taxon>Bacteria</taxon>
        <taxon>Pseudomonadati</taxon>
        <taxon>Pseudomonadota</taxon>
        <taxon>Gammaproteobacteria</taxon>
        <taxon>Enterobacterales</taxon>
        <taxon>Enterobacteriaceae</taxon>
        <taxon>Salmonella</taxon>
    </lineage>
</organism>
<evidence type="ECO:0000256" key="4">
    <source>
        <dbReference type="ARBA" id="ARBA00023136"/>
    </source>
</evidence>
<evidence type="ECO:0000313" key="6">
    <source>
        <dbReference type="EMBL" id="SUG26707.1"/>
    </source>
</evidence>
<keyword evidence="2 5" id="KW-0812">Transmembrane</keyword>
<dbReference type="InterPro" id="IPR006214">
    <property type="entry name" value="Bax_inhibitor_1-related"/>
</dbReference>
<sequence>MTSGTFGSNTYTANSIYSRDNVIPYLFVYCVGTMVYRRHYMVDVVYSFLITNVQSAVVLWISALFLGLGYWVVTCLSRFGTVVATLIYIAIITLTGVSLAYLFSGGATIFVIVGIMFSLNALFIFYLNISSGLFRPLIFMAVSGIIAAIVVNSLVASSTMVWVVSVLTVLVWTLITALEKSTLHGYARTLYHSEFSSLPRCALLGALTLYLGIINAVATLCRYIILMVLEILSSFRP</sequence>
<evidence type="ECO:0000256" key="2">
    <source>
        <dbReference type="ARBA" id="ARBA00022692"/>
    </source>
</evidence>
<proteinExistence type="predicted"/>
<feature type="transmembrane region" description="Helical" evidence="5">
    <location>
        <begin position="79"/>
        <end position="103"/>
    </location>
</feature>
<dbReference type="Pfam" id="PF01027">
    <property type="entry name" value="Bax1-I"/>
    <property type="match status" value="1"/>
</dbReference>
<reference evidence="6 7" key="1">
    <citation type="submission" date="2018-06" db="EMBL/GenBank/DDBJ databases">
        <authorList>
            <consortium name="Pathogen Informatics"/>
            <person name="Doyle S."/>
        </authorList>
    </citation>
    <scope>NUCLEOTIDE SEQUENCE [LARGE SCALE GENOMIC DNA]</scope>
    <source>
        <strain evidence="6 7">NCTC10718</strain>
    </source>
</reference>
<name>A0A379SBD1_SALER</name>
<feature type="transmembrane region" description="Helical" evidence="5">
    <location>
        <begin position="201"/>
        <end position="225"/>
    </location>
</feature>
<dbReference type="GO" id="GO:0016020">
    <property type="term" value="C:membrane"/>
    <property type="evidence" value="ECO:0007669"/>
    <property type="project" value="UniProtKB-SubCell"/>
</dbReference>
<keyword evidence="3 5" id="KW-1133">Transmembrane helix</keyword>